<dbReference type="Proteomes" id="UP000604825">
    <property type="component" value="Unassembled WGS sequence"/>
</dbReference>
<dbReference type="GO" id="GO:0005680">
    <property type="term" value="C:anaphase-promoting complex"/>
    <property type="evidence" value="ECO:0007669"/>
    <property type="project" value="InterPro"/>
</dbReference>
<comment type="caution">
    <text evidence="8">The sequence shown here is derived from an EMBL/GenBank/DDBJ whole genome shotgun (WGS) entry which is preliminary data.</text>
</comment>
<evidence type="ECO:0000256" key="3">
    <source>
        <dbReference type="ARBA" id="ARBA00022776"/>
    </source>
</evidence>
<dbReference type="PANTHER" id="PTHR12936:SF0">
    <property type="entry name" value="ANAPHASE-PROMOTING COMPLEX SUBUNIT 10"/>
    <property type="match status" value="1"/>
</dbReference>
<keyword evidence="4" id="KW-0833">Ubl conjugation pathway</keyword>
<reference evidence="8" key="1">
    <citation type="submission" date="2020-10" db="EMBL/GenBank/DDBJ databases">
        <authorList>
            <person name="Han B."/>
            <person name="Lu T."/>
            <person name="Zhao Q."/>
            <person name="Huang X."/>
            <person name="Zhao Y."/>
        </authorList>
    </citation>
    <scope>NUCLEOTIDE SEQUENCE</scope>
</reference>
<dbReference type="InterPro" id="IPR016901">
    <property type="entry name" value="APC10/Doc1"/>
</dbReference>
<dbReference type="OrthoDB" id="24948at2759"/>
<evidence type="ECO:0000259" key="7">
    <source>
        <dbReference type="PROSITE" id="PS51284"/>
    </source>
</evidence>
<proteinExistence type="inferred from homology"/>
<keyword evidence="3" id="KW-0498">Mitosis</keyword>
<evidence type="ECO:0000256" key="2">
    <source>
        <dbReference type="ARBA" id="ARBA00022618"/>
    </source>
</evidence>
<keyword evidence="2" id="KW-0132">Cell division</keyword>
<sequence>MESDAEEEAAATSAAAGAPGTGRLKGSPELTLDADMREMAKTAAWSVSSCKAGNGVAALHDDNLDTYWQSVATTHHRFFFCSFVELLVEARRSDGAQPHLVSIQFQKKV</sequence>
<feature type="compositionally biased region" description="Low complexity" evidence="6">
    <location>
        <begin position="10"/>
        <end position="22"/>
    </location>
</feature>
<keyword evidence="5" id="KW-0131">Cell cycle</keyword>
<feature type="region of interest" description="Disordered" evidence="6">
    <location>
        <begin position="1"/>
        <end position="30"/>
    </location>
</feature>
<dbReference type="AlphaFoldDB" id="A0A811Q7H1"/>
<organism evidence="8 9">
    <name type="scientific">Miscanthus lutarioriparius</name>
    <dbReference type="NCBI Taxonomy" id="422564"/>
    <lineage>
        <taxon>Eukaryota</taxon>
        <taxon>Viridiplantae</taxon>
        <taxon>Streptophyta</taxon>
        <taxon>Embryophyta</taxon>
        <taxon>Tracheophyta</taxon>
        <taxon>Spermatophyta</taxon>
        <taxon>Magnoliopsida</taxon>
        <taxon>Liliopsida</taxon>
        <taxon>Poales</taxon>
        <taxon>Poaceae</taxon>
        <taxon>PACMAD clade</taxon>
        <taxon>Panicoideae</taxon>
        <taxon>Andropogonodae</taxon>
        <taxon>Andropogoneae</taxon>
        <taxon>Saccharinae</taxon>
        <taxon>Miscanthus</taxon>
    </lineage>
</organism>
<dbReference type="GO" id="GO:0031145">
    <property type="term" value="P:anaphase-promoting complex-dependent catabolic process"/>
    <property type="evidence" value="ECO:0007669"/>
    <property type="project" value="InterPro"/>
</dbReference>
<dbReference type="EMBL" id="CAJGYO010000009">
    <property type="protein sequence ID" value="CAD6252665.1"/>
    <property type="molecule type" value="Genomic_DNA"/>
</dbReference>
<evidence type="ECO:0000313" key="9">
    <source>
        <dbReference type="Proteomes" id="UP000604825"/>
    </source>
</evidence>
<evidence type="ECO:0000256" key="6">
    <source>
        <dbReference type="SAM" id="MobiDB-lite"/>
    </source>
</evidence>
<name>A0A811Q7H1_9POAL</name>
<gene>
    <name evidence="8" type="ORF">NCGR_LOCUS36313</name>
</gene>
<dbReference type="Gene3D" id="2.60.120.260">
    <property type="entry name" value="Galactose-binding domain-like"/>
    <property type="match status" value="1"/>
</dbReference>
<dbReference type="InterPro" id="IPR004939">
    <property type="entry name" value="APC_su10/DOC_dom"/>
</dbReference>
<dbReference type="Pfam" id="PF03256">
    <property type="entry name" value="ANAPC10"/>
    <property type="match status" value="1"/>
</dbReference>
<dbReference type="SUPFAM" id="SSF49785">
    <property type="entry name" value="Galactose-binding domain-like"/>
    <property type="match status" value="1"/>
</dbReference>
<dbReference type="GO" id="GO:0051301">
    <property type="term" value="P:cell division"/>
    <property type="evidence" value="ECO:0007669"/>
    <property type="project" value="UniProtKB-KW"/>
</dbReference>
<accession>A0A811Q7H1</accession>
<evidence type="ECO:0000256" key="1">
    <source>
        <dbReference type="ARBA" id="ARBA00006762"/>
    </source>
</evidence>
<dbReference type="PROSITE" id="PS51284">
    <property type="entry name" value="DOC"/>
    <property type="match status" value="1"/>
</dbReference>
<comment type="similarity">
    <text evidence="1">Belongs to the APC10 family.</text>
</comment>
<keyword evidence="9" id="KW-1185">Reference proteome</keyword>
<dbReference type="GO" id="GO:0070979">
    <property type="term" value="P:protein K11-linked ubiquitination"/>
    <property type="evidence" value="ECO:0007669"/>
    <property type="project" value="TreeGrafter"/>
</dbReference>
<dbReference type="PANTHER" id="PTHR12936">
    <property type="entry name" value="ANAPHASE-PROMOTING COMPLEX 10"/>
    <property type="match status" value="1"/>
</dbReference>
<dbReference type="InterPro" id="IPR008979">
    <property type="entry name" value="Galactose-bd-like_sf"/>
</dbReference>
<evidence type="ECO:0000256" key="5">
    <source>
        <dbReference type="ARBA" id="ARBA00023306"/>
    </source>
</evidence>
<evidence type="ECO:0000313" key="8">
    <source>
        <dbReference type="EMBL" id="CAD6252665.1"/>
    </source>
</evidence>
<feature type="domain" description="DOC" evidence="7">
    <location>
        <begin position="15"/>
        <end position="109"/>
    </location>
</feature>
<evidence type="ECO:0000256" key="4">
    <source>
        <dbReference type="ARBA" id="ARBA00022786"/>
    </source>
</evidence>
<protein>
    <recommendedName>
        <fullName evidence="7">DOC domain-containing protein</fullName>
    </recommendedName>
</protein>